<feature type="transmembrane region" description="Helical" evidence="1">
    <location>
        <begin position="165"/>
        <end position="187"/>
    </location>
</feature>
<evidence type="ECO:0000313" key="2">
    <source>
        <dbReference type="EMBL" id="SHH54681.1"/>
    </source>
</evidence>
<gene>
    <name evidence="2" type="ORF">SAMN02745135_01156</name>
</gene>
<proteinExistence type="predicted"/>
<accession>A0A1M5TVJ2</accession>
<dbReference type="EMBL" id="FQXO01000025">
    <property type="protein sequence ID" value="SHH54681.1"/>
    <property type="molecule type" value="Genomic_DNA"/>
</dbReference>
<keyword evidence="3" id="KW-1185">Reference proteome</keyword>
<keyword evidence="1" id="KW-0812">Transmembrane</keyword>
<name>A0A1M5TVJ2_9FIRM</name>
<feature type="transmembrane region" description="Helical" evidence="1">
    <location>
        <begin position="6"/>
        <end position="26"/>
    </location>
</feature>
<reference evidence="3" key="1">
    <citation type="submission" date="2016-11" db="EMBL/GenBank/DDBJ databases">
        <authorList>
            <person name="Varghese N."/>
            <person name="Submissions S."/>
        </authorList>
    </citation>
    <scope>NUCLEOTIDE SEQUENCE [LARGE SCALE GENOMIC DNA]</scope>
    <source>
        <strain evidence="3">DSM 13643</strain>
    </source>
</reference>
<sequence length="188" mass="22314">MITFTYLLSGFIGSILGSIITILLYLDKEKKDIRNTAKIVYFQLYNGFERIIESLELNSDNIMFKESDIQKIPIYITKEWDKYIVKLSPYLTKDELIDLFMAYELISNIKDNFDNEEKLFKTFKHEYYVKRYLIDLMEVTKEIKDLKYNKLLTKIEKIAKLNKNIYINIIKLILGILICLLIILIVIA</sequence>
<protein>
    <submittedName>
        <fullName evidence="2">Uncharacterized protein</fullName>
    </submittedName>
</protein>
<dbReference type="RefSeq" id="WP_073196162.1">
    <property type="nucleotide sequence ID" value="NZ_FQXO01000025.1"/>
</dbReference>
<dbReference type="Proteomes" id="UP000183967">
    <property type="component" value="Unassembled WGS sequence"/>
</dbReference>
<dbReference type="OrthoDB" id="88903at2"/>
<evidence type="ECO:0000256" key="1">
    <source>
        <dbReference type="SAM" id="Phobius"/>
    </source>
</evidence>
<organism evidence="2 3">
    <name type="scientific">Caloranaerobacter azorensis DSM 13643</name>
    <dbReference type="NCBI Taxonomy" id="1121264"/>
    <lineage>
        <taxon>Bacteria</taxon>
        <taxon>Bacillati</taxon>
        <taxon>Bacillota</taxon>
        <taxon>Tissierellia</taxon>
        <taxon>Tissierellales</taxon>
        <taxon>Thermohalobacteraceae</taxon>
        <taxon>Caloranaerobacter</taxon>
    </lineage>
</organism>
<keyword evidence="1" id="KW-1133">Transmembrane helix</keyword>
<evidence type="ECO:0000313" key="3">
    <source>
        <dbReference type="Proteomes" id="UP000183967"/>
    </source>
</evidence>
<dbReference type="AlphaFoldDB" id="A0A1M5TVJ2"/>
<keyword evidence="1" id="KW-0472">Membrane</keyword>